<keyword evidence="3" id="KW-1185">Reference proteome</keyword>
<reference evidence="2" key="1">
    <citation type="submission" date="2023-10" db="EMBL/GenBank/DDBJ databases">
        <authorList>
            <person name="Chen Y."/>
            <person name="Shah S."/>
            <person name="Dougan E. K."/>
            <person name="Thang M."/>
            <person name="Chan C."/>
        </authorList>
    </citation>
    <scope>NUCLEOTIDE SEQUENCE [LARGE SCALE GENOMIC DNA]</scope>
</reference>
<dbReference type="Proteomes" id="UP001189429">
    <property type="component" value="Unassembled WGS sequence"/>
</dbReference>
<dbReference type="InterPro" id="IPR011990">
    <property type="entry name" value="TPR-like_helical_dom_sf"/>
</dbReference>
<organism evidence="2 3">
    <name type="scientific">Prorocentrum cordatum</name>
    <dbReference type="NCBI Taxonomy" id="2364126"/>
    <lineage>
        <taxon>Eukaryota</taxon>
        <taxon>Sar</taxon>
        <taxon>Alveolata</taxon>
        <taxon>Dinophyceae</taxon>
        <taxon>Prorocentrales</taxon>
        <taxon>Prorocentraceae</taxon>
        <taxon>Prorocentrum</taxon>
    </lineage>
</organism>
<name>A0ABN9VV23_9DINO</name>
<dbReference type="SUPFAM" id="SSF48452">
    <property type="entry name" value="TPR-like"/>
    <property type="match status" value="1"/>
</dbReference>
<sequence length="1264" mass="134503">MVKHETPGFALEWVCNFHNTYHQGSRPTFMQAILLALKLEAAWQAHADKKQIPASGNPQYEKLYEEFVELRLKEEVKTADMRSSQLHSWKHFCNTKAFAHNLERYGIFEAFQEWTRLYVNFLDESINNFTVINIMHSWTLSVIASLGKYWPKPVVGTFILEGLKFCIPLPEKMSTKQSAGQRRIPWIFQAPSQRTGDLFKLILTPMRESVAAKKLIEKYEKQADVAASAAADAAADATATPHADPGSVLDGLGGGGAPPVGNGGFVAPPASKKRRKGKGKGKGITPGQAAPPGTAAAVTVNAEQFVVMTQPIVASDSAMERPTTAADDLMHSVEYHCHGASDDCREKVRQTVVSLFLQFTFSKSVAMNAKLVKSHSKFRDEAVVLMKLSCPVRAAASSGGGAALSSKDNLAEFAAADPERLAQELVARCSRPVEETVGGGDDGDLSLEDVKAMVTAVSADINTFVVANAHLPTTMHAQLGSLMRATATLDSFDLAAFVSVIDQHLPFTWFEAASAVSAFASKAGSLPSFVTSLFPTQTALEAFFRARACYVAATLNSLFVMKKLPTDITPGTVQLKSAFIDDPALLSDTMWATFIGLEASTNDAVKWQAAWSTVLKCESSTELRGAISRMKSAAISAAEQVHRASTATGEATLPPPLADATGSAVAAAPPTADAGAAAAQTEAQAIADAPGAVGAVGGCAPVVGGRADGSPSIEVPVWQLYNYFAPQLRATPRALSDSDMAKSLDIEVDGLLLKAVERSMESLLWKTFRESGCFCFHGEQPISTNALSDHSGLGGFNSISLVLEEKNKTSLVWTPPVLCEGSTDTAKLCLQYVGPVSLTRKDAASFILCEVFGVPLYLNPPSAANVINSQFPELAWYIKSVAKADQAVLMNDALILPVFIDKDGQCDTVDGASEPDDYKMVKVNVSIPRLISKHLSGEVGPIALTRETTEAERAAKQRAQLAKKAPGGAASLYPPTVGGAVAVQAAHAAHGGGVAPPSKATASARAADAESLFVDEAAMDKAVFHFKQSLLAGQTAEAWRGAGVCAYRKAQLHRQRGGSSERTAALLGEALSHLTEANFLDKVRPQINAYLVMCAVQLGKVQVAKQALREVLRHADALDDSTARELTQILLEFSDESLSRLAGRESERGRLAKDGRYAREAASMAAVLLARRPSPEAHLFVGRACALLGEHAEAVGSFCAALELCDAESPSLGPAADAARDSASRLAAEPAYSAKVEEAIARAKWPRWVETPTSAATPVSRLTG</sequence>
<evidence type="ECO:0000313" key="3">
    <source>
        <dbReference type="Proteomes" id="UP001189429"/>
    </source>
</evidence>
<protein>
    <submittedName>
        <fullName evidence="2">Uncharacterized protein</fullName>
    </submittedName>
</protein>
<feature type="region of interest" description="Disordered" evidence="1">
    <location>
        <begin position="237"/>
        <end position="295"/>
    </location>
</feature>
<feature type="compositionally biased region" description="Low complexity" evidence="1">
    <location>
        <begin position="283"/>
        <end position="295"/>
    </location>
</feature>
<evidence type="ECO:0000256" key="1">
    <source>
        <dbReference type="SAM" id="MobiDB-lite"/>
    </source>
</evidence>
<evidence type="ECO:0000313" key="2">
    <source>
        <dbReference type="EMBL" id="CAK0877324.1"/>
    </source>
</evidence>
<feature type="compositionally biased region" description="Low complexity" evidence="1">
    <location>
        <begin position="237"/>
        <end position="250"/>
    </location>
</feature>
<comment type="caution">
    <text evidence="2">The sequence shown here is derived from an EMBL/GenBank/DDBJ whole genome shotgun (WGS) entry which is preliminary data.</text>
</comment>
<dbReference type="Gene3D" id="1.25.40.10">
    <property type="entry name" value="Tetratricopeptide repeat domain"/>
    <property type="match status" value="1"/>
</dbReference>
<feature type="compositionally biased region" description="Gly residues" evidence="1">
    <location>
        <begin position="251"/>
        <end position="264"/>
    </location>
</feature>
<accession>A0ABN9VV23</accession>
<proteinExistence type="predicted"/>
<feature type="compositionally biased region" description="Basic residues" evidence="1">
    <location>
        <begin position="271"/>
        <end position="281"/>
    </location>
</feature>
<gene>
    <name evidence="2" type="ORF">PCOR1329_LOCUS61426</name>
</gene>
<dbReference type="EMBL" id="CAUYUJ010017726">
    <property type="protein sequence ID" value="CAK0877324.1"/>
    <property type="molecule type" value="Genomic_DNA"/>
</dbReference>